<name>A0A517PCF7_9PLAN</name>
<dbReference type="OrthoDB" id="279299at2"/>
<dbReference type="AlphaFoldDB" id="A0A517PCF7"/>
<dbReference type="RefSeq" id="WP_145359983.1">
    <property type="nucleotide sequence ID" value="NZ_CP036265.1"/>
</dbReference>
<sequence>MSAPVSPSSAAPASPEDLPVRAALVSEVAAANRVVERLQDAGFSVKEITVLCSDEVKEAHFRRFEHEDPAGDHAAEAATAGGVAGLLLAGAVAAFGAATGGLAVIGAAAVAGAGGISGSLIGAMLTRGGEGELADFYDQAVREGQMLIGVEVHGAGAAARLKAAEEIFAAEGVQSISLSDG</sequence>
<evidence type="ECO:0008006" key="3">
    <source>
        <dbReference type="Google" id="ProtNLM"/>
    </source>
</evidence>
<dbReference type="KEGG" id="acaf:CA12_31890"/>
<dbReference type="Proteomes" id="UP000318741">
    <property type="component" value="Chromosome"/>
</dbReference>
<protein>
    <recommendedName>
        <fullName evidence="3">General stress protein 17M-like domain-containing protein</fullName>
    </recommendedName>
</protein>
<accession>A0A517PCF7</accession>
<gene>
    <name evidence="1" type="ORF">CA12_31890</name>
</gene>
<evidence type="ECO:0000313" key="2">
    <source>
        <dbReference type="Proteomes" id="UP000318741"/>
    </source>
</evidence>
<evidence type="ECO:0000313" key="1">
    <source>
        <dbReference type="EMBL" id="QDT17077.1"/>
    </source>
</evidence>
<reference evidence="1 2" key="1">
    <citation type="submission" date="2019-02" db="EMBL/GenBank/DDBJ databases">
        <title>Deep-cultivation of Planctomycetes and their phenomic and genomic characterization uncovers novel biology.</title>
        <authorList>
            <person name="Wiegand S."/>
            <person name="Jogler M."/>
            <person name="Boedeker C."/>
            <person name="Pinto D."/>
            <person name="Vollmers J."/>
            <person name="Rivas-Marin E."/>
            <person name="Kohn T."/>
            <person name="Peeters S.H."/>
            <person name="Heuer A."/>
            <person name="Rast P."/>
            <person name="Oberbeckmann S."/>
            <person name="Bunk B."/>
            <person name="Jeske O."/>
            <person name="Meyerdierks A."/>
            <person name="Storesund J.E."/>
            <person name="Kallscheuer N."/>
            <person name="Luecker S."/>
            <person name="Lage O.M."/>
            <person name="Pohl T."/>
            <person name="Merkel B.J."/>
            <person name="Hornburger P."/>
            <person name="Mueller R.-W."/>
            <person name="Bruemmer F."/>
            <person name="Labrenz M."/>
            <person name="Spormann A.M."/>
            <person name="Op den Camp H."/>
            <person name="Overmann J."/>
            <person name="Amann R."/>
            <person name="Jetten M.S.M."/>
            <person name="Mascher T."/>
            <person name="Medema M.H."/>
            <person name="Devos D.P."/>
            <person name="Kaster A.-K."/>
            <person name="Ovreas L."/>
            <person name="Rohde M."/>
            <person name="Galperin M.Y."/>
            <person name="Jogler C."/>
        </authorList>
    </citation>
    <scope>NUCLEOTIDE SEQUENCE [LARGE SCALE GENOMIC DNA]</scope>
    <source>
        <strain evidence="1 2">CA12</strain>
    </source>
</reference>
<keyword evidence="2" id="KW-1185">Reference proteome</keyword>
<proteinExistence type="predicted"/>
<organism evidence="1 2">
    <name type="scientific">Alienimonas californiensis</name>
    <dbReference type="NCBI Taxonomy" id="2527989"/>
    <lineage>
        <taxon>Bacteria</taxon>
        <taxon>Pseudomonadati</taxon>
        <taxon>Planctomycetota</taxon>
        <taxon>Planctomycetia</taxon>
        <taxon>Planctomycetales</taxon>
        <taxon>Planctomycetaceae</taxon>
        <taxon>Alienimonas</taxon>
    </lineage>
</organism>
<dbReference type="EMBL" id="CP036265">
    <property type="protein sequence ID" value="QDT17077.1"/>
    <property type="molecule type" value="Genomic_DNA"/>
</dbReference>